<dbReference type="InterPro" id="IPR000159">
    <property type="entry name" value="RA_dom"/>
</dbReference>
<feature type="compositionally biased region" description="Acidic residues" evidence="1">
    <location>
        <begin position="408"/>
        <end position="421"/>
    </location>
</feature>
<dbReference type="SUPFAM" id="SSF50156">
    <property type="entry name" value="PDZ domain-like"/>
    <property type="match status" value="1"/>
</dbReference>
<organism evidence="3">
    <name type="scientific">Capitella teleta</name>
    <name type="common">Polychaete worm</name>
    <dbReference type="NCBI Taxonomy" id="283909"/>
    <lineage>
        <taxon>Eukaryota</taxon>
        <taxon>Metazoa</taxon>
        <taxon>Spiralia</taxon>
        <taxon>Lophotrochozoa</taxon>
        <taxon>Annelida</taxon>
        <taxon>Polychaeta</taxon>
        <taxon>Sedentaria</taxon>
        <taxon>Scolecida</taxon>
        <taxon>Capitellidae</taxon>
        <taxon>Capitella</taxon>
    </lineage>
</organism>
<dbReference type="EMBL" id="KB308479">
    <property type="protein sequence ID" value="ELT97800.1"/>
    <property type="molecule type" value="Genomic_DNA"/>
</dbReference>
<dbReference type="GO" id="GO:0007165">
    <property type="term" value="P:signal transduction"/>
    <property type="evidence" value="ECO:0007669"/>
    <property type="project" value="InterPro"/>
</dbReference>
<feature type="compositionally biased region" description="Acidic residues" evidence="1">
    <location>
        <begin position="388"/>
        <end position="398"/>
    </location>
</feature>
<feature type="region of interest" description="Disordered" evidence="1">
    <location>
        <begin position="382"/>
        <end position="435"/>
    </location>
</feature>
<evidence type="ECO:0000313" key="3">
    <source>
        <dbReference type="EMBL" id="ELT97800.1"/>
    </source>
</evidence>
<dbReference type="Proteomes" id="UP000014760">
    <property type="component" value="Unassembled WGS sequence"/>
</dbReference>
<accession>R7U3S6</accession>
<dbReference type="InterPro" id="IPR029071">
    <property type="entry name" value="Ubiquitin-like_domsf"/>
</dbReference>
<dbReference type="Gene3D" id="3.10.20.90">
    <property type="entry name" value="Phosphatidylinositol 3-kinase Catalytic Subunit, Chain A, domain 1"/>
    <property type="match status" value="1"/>
</dbReference>
<dbReference type="AlphaFoldDB" id="R7U3S6"/>
<feature type="region of interest" description="Disordered" evidence="1">
    <location>
        <begin position="227"/>
        <end position="287"/>
    </location>
</feature>
<feature type="region of interest" description="Disordered" evidence="1">
    <location>
        <begin position="346"/>
        <end position="367"/>
    </location>
</feature>
<name>R7U3S6_CAPTE</name>
<dbReference type="Gene3D" id="2.30.42.10">
    <property type="match status" value="1"/>
</dbReference>
<dbReference type="EMBL" id="AMQN01002152">
    <property type="status" value="NOT_ANNOTATED_CDS"/>
    <property type="molecule type" value="Genomic_DNA"/>
</dbReference>
<reference evidence="5" key="1">
    <citation type="submission" date="2012-12" db="EMBL/GenBank/DDBJ databases">
        <authorList>
            <person name="Hellsten U."/>
            <person name="Grimwood J."/>
            <person name="Chapman J.A."/>
            <person name="Shapiro H."/>
            <person name="Aerts A."/>
            <person name="Otillar R.P."/>
            <person name="Terry A.Y."/>
            <person name="Boore J.L."/>
            <person name="Simakov O."/>
            <person name="Marletaz F."/>
            <person name="Cho S.-J."/>
            <person name="Edsinger-Gonzales E."/>
            <person name="Havlak P."/>
            <person name="Kuo D.-H."/>
            <person name="Larsson T."/>
            <person name="Lv J."/>
            <person name="Arendt D."/>
            <person name="Savage R."/>
            <person name="Osoegawa K."/>
            <person name="de Jong P."/>
            <person name="Lindberg D.R."/>
            <person name="Seaver E.C."/>
            <person name="Weisblat D.A."/>
            <person name="Putnam N.H."/>
            <person name="Grigoriev I.V."/>
            <person name="Rokhsar D.S."/>
        </authorList>
    </citation>
    <scope>NUCLEOTIDE SEQUENCE</scope>
    <source>
        <strain evidence="5">I ESC-2004</strain>
    </source>
</reference>
<dbReference type="Pfam" id="PF00788">
    <property type="entry name" value="RA"/>
    <property type="match status" value="1"/>
</dbReference>
<proteinExistence type="predicted"/>
<protein>
    <recommendedName>
        <fullName evidence="2">Ras-associating domain-containing protein</fullName>
    </recommendedName>
</protein>
<evidence type="ECO:0000259" key="2">
    <source>
        <dbReference type="Pfam" id="PF00788"/>
    </source>
</evidence>
<evidence type="ECO:0000313" key="5">
    <source>
        <dbReference type="Proteomes" id="UP000014760"/>
    </source>
</evidence>
<gene>
    <name evidence="3" type="ORF">CAPTEDRAFT_226714</name>
</gene>
<feature type="domain" description="Ras-associating" evidence="2">
    <location>
        <begin position="34"/>
        <end position="117"/>
    </location>
</feature>
<reference evidence="4" key="3">
    <citation type="submission" date="2015-06" db="UniProtKB">
        <authorList>
            <consortium name="EnsemblMetazoa"/>
        </authorList>
    </citation>
    <scope>IDENTIFICATION</scope>
</reference>
<dbReference type="SUPFAM" id="SSF54236">
    <property type="entry name" value="Ubiquitin-like"/>
    <property type="match status" value="1"/>
</dbReference>
<dbReference type="EnsemblMetazoa" id="CapteT226714">
    <property type="protein sequence ID" value="CapteP226714"/>
    <property type="gene ID" value="CapteG226714"/>
</dbReference>
<dbReference type="InterPro" id="IPR036034">
    <property type="entry name" value="PDZ_sf"/>
</dbReference>
<reference evidence="3 5" key="2">
    <citation type="journal article" date="2013" name="Nature">
        <title>Insights into bilaterian evolution from three spiralian genomes.</title>
        <authorList>
            <person name="Simakov O."/>
            <person name="Marletaz F."/>
            <person name="Cho S.J."/>
            <person name="Edsinger-Gonzales E."/>
            <person name="Havlak P."/>
            <person name="Hellsten U."/>
            <person name="Kuo D.H."/>
            <person name="Larsson T."/>
            <person name="Lv J."/>
            <person name="Arendt D."/>
            <person name="Savage R."/>
            <person name="Osoegawa K."/>
            <person name="de Jong P."/>
            <person name="Grimwood J."/>
            <person name="Chapman J.A."/>
            <person name="Shapiro H."/>
            <person name="Aerts A."/>
            <person name="Otillar R.P."/>
            <person name="Terry A.Y."/>
            <person name="Boore J.L."/>
            <person name="Grigoriev I.V."/>
            <person name="Lindberg D.R."/>
            <person name="Seaver E.C."/>
            <person name="Weisblat D.A."/>
            <person name="Putnam N.H."/>
            <person name="Rokhsar D.S."/>
        </authorList>
    </citation>
    <scope>NUCLEOTIDE SEQUENCE</scope>
    <source>
        <strain evidence="3 5">I ESC-2004</strain>
    </source>
</reference>
<evidence type="ECO:0000256" key="1">
    <source>
        <dbReference type="SAM" id="MobiDB-lite"/>
    </source>
</evidence>
<dbReference type="HOGENOM" id="CLU_445680_0_0_1"/>
<keyword evidence="5" id="KW-1185">Reference proteome</keyword>
<feature type="compositionally biased region" description="Polar residues" evidence="1">
    <location>
        <begin position="227"/>
        <end position="262"/>
    </location>
</feature>
<evidence type="ECO:0000313" key="4">
    <source>
        <dbReference type="EnsemblMetazoa" id="CapteP226714"/>
    </source>
</evidence>
<dbReference type="EMBL" id="AMQN01002151">
    <property type="status" value="NOT_ANNOTATED_CDS"/>
    <property type="molecule type" value="Genomic_DNA"/>
</dbReference>
<sequence>MKGGLCVRALRRHTVSWDNTSHRTMGDPGALKFTAIKVRTSPVAPRKEPQIVVISNQTTTRDLITMVIKKCKMDASNAEIVDLLAEYRNEADTDAETETLLDDDRPLLIYDSQPKGTIRFGLAWKPEEHIVNGPNLQLQESEMTEEGGRNGCTLPGKGSVLPIRLHSPEERPEGEYIEVTASDCLVHYEPHTGSPASTKRAWMLSNGYNQHSFTSDSPLEYRLSVACSSSNGSPRTGRSDSALTDDCSTSTGADIYTSINGRSSSNCSSSSGDEKLRNPHSTSLPDMVGLVGNQLRLSNDSTRSTRSLPIAQQRRTLPKLYVSQEDVQQKQQSISAEFSKKLRQFMKTKKDERPPPPRAPPSELDETMSVTSMEVADILAGAAPPGLSDDEDDDEQNDETTTVCSDTETLDGDSEYDEENDPPPPLVEPPSAQHHRLSHFVEQSMESFLTNVTSDPKVTPHKGPFDPRQSRFPVTSHHTLEQRPVSVFTLIQNYALSDVVLTKQSHDLDSGLIFRDKMVSFQNFRPLSGSSEKSQSCILPCISSIVTSEGAAIQGSVLKGDLIIEVNGRSAFNMGAKHVTAFIDQSKDVEMVVARKRVYINKTTCTSPRSVAF</sequence>